<name>A0AAN1PK18_9PROT</name>
<reference evidence="1 2" key="1">
    <citation type="submission" date="2017-09" db="EMBL/GenBank/DDBJ databases">
        <authorList>
            <person name="Kim K.H."/>
            <person name="Chun B.H."/>
            <person name="Han G.S."/>
            <person name="Hyun S.G."/>
            <person name="Jeon C.O."/>
        </authorList>
    </citation>
    <scope>NUCLEOTIDE SEQUENCE [LARGE SCALE GENOMIC DNA]</scope>
    <source>
        <strain evidence="1 2">SH</strain>
    </source>
</reference>
<evidence type="ECO:0000313" key="2">
    <source>
        <dbReference type="Proteomes" id="UP000256572"/>
    </source>
</evidence>
<organism evidence="1 2">
    <name type="scientific">Acetobacter pomorum</name>
    <dbReference type="NCBI Taxonomy" id="65959"/>
    <lineage>
        <taxon>Bacteria</taxon>
        <taxon>Pseudomonadati</taxon>
        <taxon>Pseudomonadota</taxon>
        <taxon>Alphaproteobacteria</taxon>
        <taxon>Acetobacterales</taxon>
        <taxon>Acetobacteraceae</taxon>
        <taxon>Acetobacter</taxon>
    </lineage>
</organism>
<evidence type="ECO:0000313" key="1">
    <source>
        <dbReference type="EMBL" id="AXN01606.1"/>
    </source>
</evidence>
<proteinExistence type="predicted"/>
<gene>
    <name evidence="1" type="ORF">CJF59_01370</name>
</gene>
<dbReference type="AlphaFoldDB" id="A0AAN1PK18"/>
<dbReference type="Proteomes" id="UP000256572">
    <property type="component" value="Chromosome"/>
</dbReference>
<dbReference type="EMBL" id="CP023189">
    <property type="protein sequence ID" value="AXN01606.1"/>
    <property type="molecule type" value="Genomic_DNA"/>
</dbReference>
<protein>
    <submittedName>
        <fullName evidence="1">Uncharacterized protein</fullName>
    </submittedName>
</protein>
<accession>A0AAN1PK18</accession>
<reference evidence="1 2" key="2">
    <citation type="submission" date="2018-08" db="EMBL/GenBank/DDBJ databases">
        <title>Acetobacter oryzifermentans sp. nov., isolated from Korea traditional vinegar and reclassification of Acetobacter pasteurianus subsp. ascendens (Henneberg 1898) as Acetobacter ascendens comb. nov.</title>
        <authorList>
            <person name="Cho G.Y."/>
            <person name="Lee S.H."/>
        </authorList>
    </citation>
    <scope>NUCLEOTIDE SEQUENCE [LARGE SCALE GENOMIC DNA]</scope>
    <source>
        <strain evidence="1 2">SH</strain>
    </source>
</reference>
<sequence>MLHVCTSVPDDAAYGCKDALLLVNTEVTEEQKAKWQHVWRWSGVLGPEFGRHSTQCVCCVGQGGLSAFLLAQAQQSVLGRCEPYRSVWVICCENEAQKVRNRLRKEGFLNSFYQFPD</sequence>